<dbReference type="InterPro" id="IPR036640">
    <property type="entry name" value="ABC1_TM_sf"/>
</dbReference>
<sequence length="617" mass="65191">MSQNESLVYERACGWTDWTEQDVERTTKQKAGILWAYARPHKAVLVVALVLGAVATAAELATPLVTKAVLDGLETSASLRTPITILGVLLVAGSAMGLIQGIMLGTLAERIILAARTGLVRHLLHARVPEVTARQPGELVTRVTSDTLLIREATTSSVVNFVNGVIGLIGAVALMAYLDVVLLGVTLVVLVLAGISVVALMPRLSKAQQEAQEHVGALGGRLEGVVRALRTVKSARAESRETARVSEHAEASARSGIRAVKLENVSWTITGVAVNLAVMLLLGVGAWRVSTDAITVSTLVAFLLYVFQLMMPVMLLTMSLTSLQSGLAAAARIAEVEEMELEADDGVPGPGSRSDHGDAAGVDVEPPVLRLHDVTYRYAGADAAAAPALDGVSLDVPRRGHTAIVGPSGAGKTTIMSLLLRFLSPDGGRVELDGHPYAHWSTDEIRARIAYVEQDTPIVPGTLRENLAYARPDATDAEIQAAVDALRLTERVAVLPDGLDTEVNASQLSGGERQRVAVARALVARPEILLLDEATAQLDGLTEAALAAAIRDVAGTGAVVTIAHRISTIIDADQIVLVERGRVRAVGRHTELLEVDELYRELVAALRLDTNVAAPTS</sequence>
<dbReference type="CDD" id="cd18551">
    <property type="entry name" value="ABC_6TM_LmrA_like"/>
    <property type="match status" value="1"/>
</dbReference>
<feature type="transmembrane region" description="Helical" evidence="7">
    <location>
        <begin position="158"/>
        <end position="177"/>
    </location>
</feature>
<keyword evidence="5 7" id="KW-1133">Transmembrane helix</keyword>
<dbReference type="Pfam" id="PF00005">
    <property type="entry name" value="ABC_tran"/>
    <property type="match status" value="1"/>
</dbReference>
<dbReference type="EMBL" id="BAABHM010000016">
    <property type="protein sequence ID" value="GAA4709040.1"/>
    <property type="molecule type" value="Genomic_DNA"/>
</dbReference>
<dbReference type="Gene3D" id="3.40.50.300">
    <property type="entry name" value="P-loop containing nucleotide triphosphate hydrolases"/>
    <property type="match status" value="1"/>
</dbReference>
<comment type="subcellular location">
    <subcellularLocation>
        <location evidence="1">Cell membrane</location>
        <topology evidence="1">Multi-pass membrane protein</topology>
    </subcellularLocation>
</comment>
<evidence type="ECO:0000256" key="4">
    <source>
        <dbReference type="ARBA" id="ARBA00022840"/>
    </source>
</evidence>
<name>A0ABP8XLF7_9MICO</name>
<evidence type="ECO:0000256" key="5">
    <source>
        <dbReference type="ARBA" id="ARBA00022989"/>
    </source>
</evidence>
<reference evidence="11" key="1">
    <citation type="journal article" date="2019" name="Int. J. Syst. Evol. Microbiol.">
        <title>The Global Catalogue of Microorganisms (GCM) 10K type strain sequencing project: providing services to taxonomists for standard genome sequencing and annotation.</title>
        <authorList>
            <consortium name="The Broad Institute Genomics Platform"/>
            <consortium name="The Broad Institute Genome Sequencing Center for Infectious Disease"/>
            <person name="Wu L."/>
            <person name="Ma J."/>
        </authorList>
    </citation>
    <scope>NUCLEOTIDE SEQUENCE [LARGE SCALE GENOMIC DNA]</scope>
    <source>
        <strain evidence="11">JCM 17975</strain>
    </source>
</reference>
<evidence type="ECO:0000256" key="1">
    <source>
        <dbReference type="ARBA" id="ARBA00004651"/>
    </source>
</evidence>
<dbReference type="InterPro" id="IPR011527">
    <property type="entry name" value="ABC1_TM_dom"/>
</dbReference>
<dbReference type="InterPro" id="IPR017871">
    <property type="entry name" value="ABC_transporter-like_CS"/>
</dbReference>
<protein>
    <submittedName>
        <fullName evidence="10">ABC transporter ATP-binding protein</fullName>
    </submittedName>
</protein>
<feature type="transmembrane region" description="Helical" evidence="7">
    <location>
        <begin position="264"/>
        <end position="287"/>
    </location>
</feature>
<feature type="domain" description="ABC transporter" evidence="8">
    <location>
        <begin position="369"/>
        <end position="605"/>
    </location>
</feature>
<dbReference type="Proteomes" id="UP001500843">
    <property type="component" value="Unassembled WGS sequence"/>
</dbReference>
<dbReference type="GO" id="GO:0005524">
    <property type="term" value="F:ATP binding"/>
    <property type="evidence" value="ECO:0007669"/>
    <property type="project" value="UniProtKB-KW"/>
</dbReference>
<evidence type="ECO:0000313" key="10">
    <source>
        <dbReference type="EMBL" id="GAA4709040.1"/>
    </source>
</evidence>
<dbReference type="Gene3D" id="1.20.1560.10">
    <property type="entry name" value="ABC transporter type 1, transmembrane domain"/>
    <property type="match status" value="1"/>
</dbReference>
<feature type="transmembrane region" description="Helical" evidence="7">
    <location>
        <begin position="85"/>
        <end position="107"/>
    </location>
</feature>
<dbReference type="PROSITE" id="PS50893">
    <property type="entry name" value="ABC_TRANSPORTER_2"/>
    <property type="match status" value="1"/>
</dbReference>
<feature type="domain" description="ABC transmembrane type-1" evidence="9">
    <location>
        <begin position="46"/>
        <end position="325"/>
    </location>
</feature>
<dbReference type="InterPro" id="IPR003439">
    <property type="entry name" value="ABC_transporter-like_ATP-bd"/>
</dbReference>
<dbReference type="PROSITE" id="PS50929">
    <property type="entry name" value="ABC_TM1F"/>
    <property type="match status" value="1"/>
</dbReference>
<organism evidence="10 11">
    <name type="scientific">Promicromonospora umidemergens</name>
    <dbReference type="NCBI Taxonomy" id="629679"/>
    <lineage>
        <taxon>Bacteria</taxon>
        <taxon>Bacillati</taxon>
        <taxon>Actinomycetota</taxon>
        <taxon>Actinomycetes</taxon>
        <taxon>Micrococcales</taxon>
        <taxon>Promicromonosporaceae</taxon>
        <taxon>Promicromonospora</taxon>
    </lineage>
</organism>
<evidence type="ECO:0000259" key="9">
    <source>
        <dbReference type="PROSITE" id="PS50929"/>
    </source>
</evidence>
<proteinExistence type="predicted"/>
<dbReference type="InterPro" id="IPR003593">
    <property type="entry name" value="AAA+_ATPase"/>
</dbReference>
<feature type="transmembrane region" description="Helical" evidence="7">
    <location>
        <begin position="293"/>
        <end position="316"/>
    </location>
</feature>
<dbReference type="SUPFAM" id="SSF90123">
    <property type="entry name" value="ABC transporter transmembrane region"/>
    <property type="match status" value="1"/>
</dbReference>
<dbReference type="PANTHER" id="PTHR43394:SF1">
    <property type="entry name" value="ATP-BINDING CASSETTE SUB-FAMILY B MEMBER 10, MITOCHONDRIAL"/>
    <property type="match status" value="1"/>
</dbReference>
<dbReference type="InterPro" id="IPR027417">
    <property type="entry name" value="P-loop_NTPase"/>
</dbReference>
<dbReference type="SUPFAM" id="SSF52540">
    <property type="entry name" value="P-loop containing nucleoside triphosphate hydrolases"/>
    <property type="match status" value="1"/>
</dbReference>
<evidence type="ECO:0000256" key="6">
    <source>
        <dbReference type="ARBA" id="ARBA00023136"/>
    </source>
</evidence>
<evidence type="ECO:0000256" key="7">
    <source>
        <dbReference type="SAM" id="Phobius"/>
    </source>
</evidence>
<dbReference type="InterPro" id="IPR039421">
    <property type="entry name" value="Type_1_exporter"/>
</dbReference>
<keyword evidence="3" id="KW-0547">Nucleotide-binding</keyword>
<feature type="transmembrane region" description="Helical" evidence="7">
    <location>
        <begin position="43"/>
        <end position="65"/>
    </location>
</feature>
<dbReference type="PROSITE" id="PS00211">
    <property type="entry name" value="ABC_TRANSPORTER_1"/>
    <property type="match status" value="1"/>
</dbReference>
<keyword evidence="2 7" id="KW-0812">Transmembrane</keyword>
<accession>A0ABP8XLF7</accession>
<evidence type="ECO:0000313" key="11">
    <source>
        <dbReference type="Proteomes" id="UP001500843"/>
    </source>
</evidence>
<dbReference type="PANTHER" id="PTHR43394">
    <property type="entry name" value="ATP-DEPENDENT PERMEASE MDL1, MITOCHONDRIAL"/>
    <property type="match status" value="1"/>
</dbReference>
<keyword evidence="4 10" id="KW-0067">ATP-binding</keyword>
<keyword evidence="6 7" id="KW-0472">Membrane</keyword>
<dbReference type="Pfam" id="PF00664">
    <property type="entry name" value="ABC_membrane"/>
    <property type="match status" value="1"/>
</dbReference>
<evidence type="ECO:0000256" key="2">
    <source>
        <dbReference type="ARBA" id="ARBA00022692"/>
    </source>
</evidence>
<keyword evidence="11" id="KW-1185">Reference proteome</keyword>
<evidence type="ECO:0000256" key="3">
    <source>
        <dbReference type="ARBA" id="ARBA00022741"/>
    </source>
</evidence>
<feature type="transmembrane region" description="Helical" evidence="7">
    <location>
        <begin position="183"/>
        <end position="201"/>
    </location>
</feature>
<evidence type="ECO:0000259" key="8">
    <source>
        <dbReference type="PROSITE" id="PS50893"/>
    </source>
</evidence>
<gene>
    <name evidence="10" type="ORF">GCM10023198_34700</name>
</gene>
<dbReference type="SMART" id="SM00382">
    <property type="entry name" value="AAA"/>
    <property type="match status" value="1"/>
</dbReference>
<comment type="caution">
    <text evidence="10">The sequence shown here is derived from an EMBL/GenBank/DDBJ whole genome shotgun (WGS) entry which is preliminary data.</text>
</comment>